<feature type="non-terminal residue" evidence="1">
    <location>
        <position position="1"/>
    </location>
</feature>
<comment type="caution">
    <text evidence="1">The sequence shown here is derived from an EMBL/GenBank/DDBJ whole genome shotgun (WGS) entry which is preliminary data.</text>
</comment>
<dbReference type="Proteomes" id="UP001266305">
    <property type="component" value="Unassembled WGS sequence"/>
</dbReference>
<organism evidence="1 2">
    <name type="scientific">Saguinus oedipus</name>
    <name type="common">Cotton-top tamarin</name>
    <name type="synonym">Oedipomidas oedipus</name>
    <dbReference type="NCBI Taxonomy" id="9490"/>
    <lineage>
        <taxon>Eukaryota</taxon>
        <taxon>Metazoa</taxon>
        <taxon>Chordata</taxon>
        <taxon>Craniata</taxon>
        <taxon>Vertebrata</taxon>
        <taxon>Euteleostomi</taxon>
        <taxon>Mammalia</taxon>
        <taxon>Eutheria</taxon>
        <taxon>Euarchontoglires</taxon>
        <taxon>Primates</taxon>
        <taxon>Haplorrhini</taxon>
        <taxon>Platyrrhini</taxon>
        <taxon>Cebidae</taxon>
        <taxon>Callitrichinae</taxon>
        <taxon>Saguinus</taxon>
    </lineage>
</organism>
<feature type="non-terminal residue" evidence="1">
    <location>
        <position position="55"/>
    </location>
</feature>
<protein>
    <submittedName>
        <fullName evidence="1">Uncharacterized protein</fullName>
    </submittedName>
</protein>
<accession>A0ABQ9UFD5</accession>
<sequence>AVTLDQKLLRARAEAGSSVRFKCSPAITAFTEFTLALLKCGAEEDSQIVHSLLSP</sequence>
<proteinExistence type="predicted"/>
<reference evidence="1 2" key="1">
    <citation type="submission" date="2023-05" db="EMBL/GenBank/DDBJ databases">
        <title>B98-5 Cell Line De Novo Hybrid Assembly: An Optical Mapping Approach.</title>
        <authorList>
            <person name="Kananen K."/>
            <person name="Auerbach J.A."/>
            <person name="Kautto E."/>
            <person name="Blachly J.S."/>
        </authorList>
    </citation>
    <scope>NUCLEOTIDE SEQUENCE [LARGE SCALE GENOMIC DNA]</scope>
    <source>
        <strain evidence="1">B95-8</strain>
        <tissue evidence="1">Cell line</tissue>
    </source>
</reference>
<dbReference type="EMBL" id="JASSZA010000013">
    <property type="protein sequence ID" value="KAK2095778.1"/>
    <property type="molecule type" value="Genomic_DNA"/>
</dbReference>
<evidence type="ECO:0000313" key="2">
    <source>
        <dbReference type="Proteomes" id="UP001266305"/>
    </source>
</evidence>
<evidence type="ECO:0000313" key="1">
    <source>
        <dbReference type="EMBL" id="KAK2095778.1"/>
    </source>
</evidence>
<keyword evidence="2" id="KW-1185">Reference proteome</keyword>
<name>A0ABQ9UFD5_SAGOE</name>
<gene>
    <name evidence="1" type="ORF">P7K49_027194</name>
</gene>